<dbReference type="RefSeq" id="WP_144592824.1">
    <property type="nucleotide sequence ID" value="NZ_VJWX01000570.1"/>
</dbReference>
<dbReference type="AlphaFoldDB" id="A0A558AF33"/>
<dbReference type="Pfam" id="PF01636">
    <property type="entry name" value="APH"/>
    <property type="match status" value="1"/>
</dbReference>
<dbReference type="SUPFAM" id="SSF56112">
    <property type="entry name" value="Protein kinase-like (PK-like)"/>
    <property type="match status" value="1"/>
</dbReference>
<keyword evidence="3" id="KW-1185">Reference proteome</keyword>
<dbReference type="Proteomes" id="UP000320011">
    <property type="component" value="Unassembled WGS sequence"/>
</dbReference>
<dbReference type="GO" id="GO:0016740">
    <property type="term" value="F:transferase activity"/>
    <property type="evidence" value="ECO:0007669"/>
    <property type="project" value="UniProtKB-KW"/>
</dbReference>
<feature type="non-terminal residue" evidence="2">
    <location>
        <position position="1"/>
    </location>
</feature>
<evidence type="ECO:0000313" key="3">
    <source>
        <dbReference type="Proteomes" id="UP000320011"/>
    </source>
</evidence>
<keyword evidence="2" id="KW-0808">Transferase</keyword>
<gene>
    <name evidence="2" type="ORF">FNH05_33305</name>
</gene>
<dbReference type="InterPro" id="IPR002575">
    <property type="entry name" value="Aminoglycoside_PTrfase"/>
</dbReference>
<accession>A0A558AF33</accession>
<proteinExistence type="predicted"/>
<dbReference type="Gene3D" id="1.10.510.10">
    <property type="entry name" value="Transferase(Phosphotransferase) domain 1"/>
    <property type="match status" value="1"/>
</dbReference>
<evidence type="ECO:0000259" key="1">
    <source>
        <dbReference type="Pfam" id="PF01636"/>
    </source>
</evidence>
<dbReference type="InterPro" id="IPR011009">
    <property type="entry name" value="Kinase-like_dom_sf"/>
</dbReference>
<dbReference type="OrthoDB" id="4531749at2"/>
<protein>
    <submittedName>
        <fullName evidence="2">Phosphotransferase</fullName>
    </submittedName>
</protein>
<feature type="domain" description="Aminoglycoside phosphotransferase" evidence="1">
    <location>
        <begin position="27"/>
        <end position="101"/>
    </location>
</feature>
<reference evidence="2 3" key="2">
    <citation type="submission" date="2019-08" db="EMBL/GenBank/DDBJ databases">
        <title>Amycolatopsis acidicola sp. nov., isolated from peat swamp forest soil.</title>
        <authorList>
            <person name="Srisuk N."/>
        </authorList>
    </citation>
    <scope>NUCLEOTIDE SEQUENCE [LARGE SCALE GENOMIC DNA]</scope>
    <source>
        <strain evidence="2 3">TBRC 6029</strain>
    </source>
</reference>
<sequence>PQPALTTDDHTWLTQRAAELVDTFMTTRFPLGEGLIHADAHTENLVHDHGHWLLIDWDGTCLGPRELDLLTGIPDHFHEPARLREQFLTGYGYNILDWPEWTLLRDITELHALGAYIRLAPSKPAAAAELARRIRSLRAGDRSVRWHAIP</sequence>
<dbReference type="EMBL" id="VJWX01000570">
    <property type="protein sequence ID" value="TVT22876.1"/>
    <property type="molecule type" value="Genomic_DNA"/>
</dbReference>
<comment type="caution">
    <text evidence="2">The sequence shown here is derived from an EMBL/GenBank/DDBJ whole genome shotgun (WGS) entry which is preliminary data.</text>
</comment>
<reference evidence="2 3" key="1">
    <citation type="submission" date="2019-07" db="EMBL/GenBank/DDBJ databases">
        <authorList>
            <person name="Duangmal K."/>
            <person name="Teo W.F.A."/>
        </authorList>
    </citation>
    <scope>NUCLEOTIDE SEQUENCE [LARGE SCALE GENOMIC DNA]</scope>
    <source>
        <strain evidence="2 3">TBRC 6029</strain>
    </source>
</reference>
<organism evidence="2 3">
    <name type="scientific">Amycolatopsis rhizosphaerae</name>
    <dbReference type="NCBI Taxonomy" id="2053003"/>
    <lineage>
        <taxon>Bacteria</taxon>
        <taxon>Bacillati</taxon>
        <taxon>Actinomycetota</taxon>
        <taxon>Actinomycetes</taxon>
        <taxon>Pseudonocardiales</taxon>
        <taxon>Pseudonocardiaceae</taxon>
        <taxon>Amycolatopsis</taxon>
    </lineage>
</organism>
<name>A0A558AF33_9PSEU</name>
<evidence type="ECO:0000313" key="2">
    <source>
        <dbReference type="EMBL" id="TVT22876.1"/>
    </source>
</evidence>